<protein>
    <recommendedName>
        <fullName evidence="4">Maintenance of telomere capping protein 1</fullName>
    </recommendedName>
</protein>
<feature type="region of interest" description="Disordered" evidence="1">
    <location>
        <begin position="497"/>
        <end position="528"/>
    </location>
</feature>
<feature type="compositionally biased region" description="Low complexity" evidence="1">
    <location>
        <begin position="158"/>
        <end position="188"/>
    </location>
</feature>
<feature type="compositionally biased region" description="Low complexity" evidence="1">
    <location>
        <begin position="512"/>
        <end position="528"/>
    </location>
</feature>
<feature type="compositionally biased region" description="Low complexity" evidence="1">
    <location>
        <begin position="30"/>
        <end position="45"/>
    </location>
</feature>
<name>A0A427YW18_9TREE</name>
<dbReference type="Pfam" id="PF10310">
    <property type="entry name" value="DUF5427"/>
    <property type="match status" value="2"/>
</dbReference>
<organism evidence="2 3">
    <name type="scientific">Saitozyma podzolica</name>
    <dbReference type="NCBI Taxonomy" id="1890683"/>
    <lineage>
        <taxon>Eukaryota</taxon>
        <taxon>Fungi</taxon>
        <taxon>Dikarya</taxon>
        <taxon>Basidiomycota</taxon>
        <taxon>Agaricomycotina</taxon>
        <taxon>Tremellomycetes</taxon>
        <taxon>Tremellales</taxon>
        <taxon>Trimorphomycetaceae</taxon>
        <taxon>Saitozyma</taxon>
    </lineage>
</organism>
<comment type="caution">
    <text evidence="2">The sequence shown here is derived from an EMBL/GenBank/DDBJ whole genome shotgun (WGS) entry which is preliminary data.</text>
</comment>
<feature type="compositionally biased region" description="Gly residues" evidence="1">
    <location>
        <begin position="78"/>
        <end position="94"/>
    </location>
</feature>
<dbReference type="OrthoDB" id="5594977at2759"/>
<proteinExistence type="predicted"/>
<dbReference type="STRING" id="1890683.A0A427YW18"/>
<feature type="region of interest" description="Disordered" evidence="1">
    <location>
        <begin position="1"/>
        <end position="188"/>
    </location>
</feature>
<reference evidence="2 3" key="1">
    <citation type="submission" date="2018-11" db="EMBL/GenBank/DDBJ databases">
        <title>Genome sequence of Saitozyma podzolica DSM 27192.</title>
        <authorList>
            <person name="Aliyu H."/>
            <person name="Gorte O."/>
            <person name="Ochsenreither K."/>
        </authorList>
    </citation>
    <scope>NUCLEOTIDE SEQUENCE [LARGE SCALE GENOMIC DNA]</scope>
    <source>
        <strain evidence="2 3">DSM 27192</strain>
    </source>
</reference>
<evidence type="ECO:0008006" key="4">
    <source>
        <dbReference type="Google" id="ProtNLM"/>
    </source>
</evidence>
<feature type="compositionally biased region" description="Polar residues" evidence="1">
    <location>
        <begin position="46"/>
        <end position="55"/>
    </location>
</feature>
<evidence type="ECO:0000256" key="1">
    <source>
        <dbReference type="SAM" id="MobiDB-lite"/>
    </source>
</evidence>
<dbReference type="AlphaFoldDB" id="A0A427YW18"/>
<keyword evidence="3" id="KW-1185">Reference proteome</keyword>
<dbReference type="InterPro" id="IPR018814">
    <property type="entry name" value="DUF5427"/>
</dbReference>
<feature type="compositionally biased region" description="Low complexity" evidence="1">
    <location>
        <begin position="121"/>
        <end position="140"/>
    </location>
</feature>
<evidence type="ECO:0000313" key="3">
    <source>
        <dbReference type="Proteomes" id="UP000279259"/>
    </source>
</evidence>
<dbReference type="PANTHER" id="PTHR28265">
    <property type="entry name" value="MAINTENANCE OF TELOMERE CAPPING PROTEIN 1"/>
    <property type="match status" value="1"/>
</dbReference>
<sequence>MPPKGKKTKAEEALDFLSNLDNLDAPPAPGESAPSGGAAAPPRSSTTTEPRGSTDSSRKLEASGELPKQGETAASAGAGAGTGGDGSVSGGGGAAAPAGGEDDEAAKALAFLEEQIKTKRAPLSVPSSVPRSASPAAGPGANVGLNAPLTGGSGSGSGSSLEPPNVTSTSTGTSNTSPQTPMTGWLSPSSFWSTASSAIQSAQKLADEGYKKVRAEGVQGVTTGLEGLGVKGMGMGVDLGSLRKGAEERLAGIAKGVDLEKLRHDLVSTTTSTLTTILNTVAPPISAHETLELWLAHPMVGYQGVESVVYRAWTRVLEQTESGELVVVWSAPPEVVETKRGMYPVQGWEIGWEAAGKEMEAIKAREENDPQGRGKEPNPNVPVTTVPIFLHLQPLLAPLSIPEPPILLLTDPAASSATTSTSSSSKEPAKHLHFIISLHDPAHSLRFTTTTQPVPGDWLEVEYEQSDWVEERLVDVLKTGIEVIAQDYVATRMGLKASNASRSATPGPNKGDASSAAPDAENAPAAED</sequence>
<dbReference type="EMBL" id="RSCD01000001">
    <property type="protein sequence ID" value="RSH95333.1"/>
    <property type="molecule type" value="Genomic_DNA"/>
</dbReference>
<dbReference type="Proteomes" id="UP000279259">
    <property type="component" value="Unassembled WGS sequence"/>
</dbReference>
<gene>
    <name evidence="2" type="ORF">EHS25_000420</name>
</gene>
<evidence type="ECO:0000313" key="2">
    <source>
        <dbReference type="EMBL" id="RSH95333.1"/>
    </source>
</evidence>
<dbReference type="PANTHER" id="PTHR28265:SF1">
    <property type="entry name" value="MAINTENANCE OF TELOMERE CAPPING PROTEIN 1"/>
    <property type="match status" value="1"/>
</dbReference>
<accession>A0A427YW18</accession>